<keyword evidence="2" id="KW-0808">Transferase</keyword>
<feature type="domain" description="N-acetyltransferase" evidence="1">
    <location>
        <begin position="93"/>
        <end position="246"/>
    </location>
</feature>
<proteinExistence type="predicted"/>
<dbReference type="GO" id="GO:0016747">
    <property type="term" value="F:acyltransferase activity, transferring groups other than amino-acyl groups"/>
    <property type="evidence" value="ECO:0007669"/>
    <property type="project" value="InterPro"/>
</dbReference>
<accession>A0A2K4ZD96</accession>
<dbReference type="CDD" id="cd04301">
    <property type="entry name" value="NAT_SF"/>
    <property type="match status" value="1"/>
</dbReference>
<dbReference type="InterPro" id="IPR000182">
    <property type="entry name" value="GNAT_dom"/>
</dbReference>
<protein>
    <submittedName>
        <fullName evidence="2">TDP-fucosamine acetyltransferase</fullName>
    </submittedName>
</protein>
<organism evidence="2 3">
    <name type="scientific">Acetatifactor muris</name>
    <dbReference type="NCBI Taxonomy" id="879566"/>
    <lineage>
        <taxon>Bacteria</taxon>
        <taxon>Bacillati</taxon>
        <taxon>Bacillota</taxon>
        <taxon>Clostridia</taxon>
        <taxon>Lachnospirales</taxon>
        <taxon>Lachnospiraceae</taxon>
        <taxon>Acetatifactor</taxon>
    </lineage>
</organism>
<sequence>MNIIIDKFNSEIFNLKMGNVDYSKDKKLTFEVMDGIQKEAVNEKFQHLTIKIPSNDKESFNIALQSGFIFVDTLIEYYFDFNRAELPSIDHKCMLRDACQKDLEILKHIAKVSFSADRFHSDKNLDNSLCDKYYEHWIENSFYGFADKVIVAEYQGQPVGFTTGKVHQGNPVGRLVLSAVSDSCRGLGIYTSMIHEGVSWLLEKYGTLNGVMVGTQIETLAVQKAWVRLGFNVFDSFYTVQKYLEK</sequence>
<name>A0A2K4ZD96_9FIRM</name>
<gene>
    <name evidence="2" type="ORF">AMURIS_01141</name>
</gene>
<reference evidence="2 3" key="1">
    <citation type="submission" date="2018-01" db="EMBL/GenBank/DDBJ databases">
        <authorList>
            <person name="Gaut B.S."/>
            <person name="Morton B.R."/>
            <person name="Clegg M.T."/>
            <person name="Duvall M.R."/>
        </authorList>
    </citation>
    <scope>NUCLEOTIDE SEQUENCE [LARGE SCALE GENOMIC DNA]</scope>
    <source>
        <strain evidence="2">GP69</strain>
    </source>
</reference>
<dbReference type="Gene3D" id="3.40.630.30">
    <property type="match status" value="1"/>
</dbReference>
<dbReference type="InterPro" id="IPR016181">
    <property type="entry name" value="Acyl_CoA_acyltransferase"/>
</dbReference>
<evidence type="ECO:0000259" key="1">
    <source>
        <dbReference type="PROSITE" id="PS51186"/>
    </source>
</evidence>
<dbReference type="PROSITE" id="PS51186">
    <property type="entry name" value="GNAT"/>
    <property type="match status" value="1"/>
</dbReference>
<dbReference type="Pfam" id="PF00583">
    <property type="entry name" value="Acetyltransf_1"/>
    <property type="match status" value="1"/>
</dbReference>
<evidence type="ECO:0000313" key="2">
    <source>
        <dbReference type="EMBL" id="SOY28434.1"/>
    </source>
</evidence>
<dbReference type="AlphaFoldDB" id="A0A2K4ZD96"/>
<dbReference type="Proteomes" id="UP000236311">
    <property type="component" value="Unassembled WGS sequence"/>
</dbReference>
<keyword evidence="3" id="KW-1185">Reference proteome</keyword>
<dbReference type="SUPFAM" id="SSF55729">
    <property type="entry name" value="Acyl-CoA N-acyltransferases (Nat)"/>
    <property type="match status" value="1"/>
</dbReference>
<dbReference type="EMBL" id="OFSM01000005">
    <property type="protein sequence ID" value="SOY28434.1"/>
    <property type="molecule type" value="Genomic_DNA"/>
</dbReference>
<evidence type="ECO:0000313" key="3">
    <source>
        <dbReference type="Proteomes" id="UP000236311"/>
    </source>
</evidence>